<dbReference type="RefSeq" id="WP_311595140.1">
    <property type="nucleotide sequence ID" value="NZ_JAVREM010000002.1"/>
</dbReference>
<keyword evidence="1" id="KW-0805">Transcription regulation</keyword>
<organism evidence="9 10">
    <name type="scientific">Streptomyces millisiae</name>
    <dbReference type="NCBI Taxonomy" id="3075542"/>
    <lineage>
        <taxon>Bacteria</taxon>
        <taxon>Bacillati</taxon>
        <taxon>Actinomycetota</taxon>
        <taxon>Actinomycetes</taxon>
        <taxon>Kitasatosporales</taxon>
        <taxon>Streptomycetaceae</taxon>
        <taxon>Streptomyces</taxon>
    </lineage>
</organism>
<evidence type="ECO:0000256" key="2">
    <source>
        <dbReference type="ARBA" id="ARBA00023082"/>
    </source>
</evidence>
<dbReference type="NCBIfam" id="TIGR02980">
    <property type="entry name" value="SigBFG"/>
    <property type="match status" value="1"/>
</dbReference>
<dbReference type="InterPro" id="IPR007624">
    <property type="entry name" value="RNA_pol_sigma70_r3"/>
</dbReference>
<dbReference type="EMBL" id="JAVREM010000002">
    <property type="protein sequence ID" value="MDT0317252.1"/>
    <property type="molecule type" value="Genomic_DNA"/>
</dbReference>
<dbReference type="CDD" id="cd06171">
    <property type="entry name" value="Sigma70_r4"/>
    <property type="match status" value="1"/>
</dbReference>
<comment type="caution">
    <text evidence="9">The sequence shown here is derived from an EMBL/GenBank/DDBJ whole genome shotgun (WGS) entry which is preliminary data.</text>
</comment>
<dbReference type="Gene3D" id="1.10.10.10">
    <property type="entry name" value="Winged helix-like DNA-binding domain superfamily/Winged helix DNA-binding domain"/>
    <property type="match status" value="2"/>
</dbReference>
<dbReference type="InterPro" id="IPR007630">
    <property type="entry name" value="RNA_pol_sigma70_r4"/>
</dbReference>
<dbReference type="InterPro" id="IPR007627">
    <property type="entry name" value="RNA_pol_sigma70_r2"/>
</dbReference>
<evidence type="ECO:0000259" key="7">
    <source>
        <dbReference type="Pfam" id="PF04542"/>
    </source>
</evidence>
<dbReference type="PRINTS" id="PR00046">
    <property type="entry name" value="SIGMA70FCT"/>
</dbReference>
<dbReference type="InterPro" id="IPR036388">
    <property type="entry name" value="WH-like_DNA-bd_sf"/>
</dbReference>
<dbReference type="NCBIfam" id="TIGR02937">
    <property type="entry name" value="sigma70-ECF"/>
    <property type="match status" value="1"/>
</dbReference>
<dbReference type="Pfam" id="PF04539">
    <property type="entry name" value="Sigma70_r3"/>
    <property type="match status" value="1"/>
</dbReference>
<dbReference type="InterPro" id="IPR014322">
    <property type="entry name" value="RNA_pol_sigma-B/F/G"/>
</dbReference>
<evidence type="ECO:0000313" key="10">
    <source>
        <dbReference type="Proteomes" id="UP001183420"/>
    </source>
</evidence>
<evidence type="ECO:0000256" key="1">
    <source>
        <dbReference type="ARBA" id="ARBA00023015"/>
    </source>
</evidence>
<dbReference type="SUPFAM" id="SSF88659">
    <property type="entry name" value="Sigma3 and sigma4 domains of RNA polymerase sigma factors"/>
    <property type="match status" value="2"/>
</dbReference>
<feature type="domain" description="RNA polymerase sigma-70 region 3" evidence="6">
    <location>
        <begin position="125"/>
        <end position="191"/>
    </location>
</feature>
<dbReference type="SUPFAM" id="SSF88946">
    <property type="entry name" value="Sigma2 domain of RNA polymerase sigma factors"/>
    <property type="match status" value="1"/>
</dbReference>
<feature type="region of interest" description="Disordered" evidence="5">
    <location>
        <begin position="1"/>
        <end position="20"/>
    </location>
</feature>
<keyword evidence="2" id="KW-0731">Sigma factor</keyword>
<feature type="domain" description="RNA polymerase sigma-70 region 2" evidence="7">
    <location>
        <begin position="47"/>
        <end position="113"/>
    </location>
</feature>
<evidence type="ECO:0000256" key="4">
    <source>
        <dbReference type="ARBA" id="ARBA00023163"/>
    </source>
</evidence>
<dbReference type="Gene3D" id="1.20.120.1810">
    <property type="match status" value="1"/>
</dbReference>
<dbReference type="Proteomes" id="UP001183420">
    <property type="component" value="Unassembled WGS sequence"/>
</dbReference>
<name>A0ABU2LI56_9ACTN</name>
<dbReference type="PANTHER" id="PTHR30385:SF4">
    <property type="entry name" value="RNA POLYMERASE SIGMA-E FACTOR"/>
    <property type="match status" value="1"/>
</dbReference>
<keyword evidence="4" id="KW-0804">Transcription</keyword>
<dbReference type="InterPro" id="IPR013324">
    <property type="entry name" value="RNA_pol_sigma_r3/r4-like"/>
</dbReference>
<proteinExistence type="predicted"/>
<sequence length="270" mass="30713">MPVTRARAGTARRAHSHHDAPDTAAAFRRLAVLPDGPRHDRLRDEIVRAWMPMATRLARRYRDRGESLEDLVQVAHLGLVKAVHRYDPDRGCAFESYAVPTIVGEVKRHFRDHLWGVHVPRRVQELRNRVRVARQELGQGLGGREPTVEEIAERARLTPDEVRTGLEAMDSFTVLSLDAEIAGTEEGTALVDTLGRQESGFDRVVDRESVRCRLRELPERERYILYLRFFRGMTQSGIAERVGVSQMHVSRLLDRTCSRLREQVVGRGAG</sequence>
<evidence type="ECO:0000259" key="8">
    <source>
        <dbReference type="Pfam" id="PF04545"/>
    </source>
</evidence>
<dbReference type="InterPro" id="IPR014284">
    <property type="entry name" value="RNA_pol_sigma-70_dom"/>
</dbReference>
<gene>
    <name evidence="9" type="ORF">RNC47_02730</name>
</gene>
<evidence type="ECO:0000256" key="3">
    <source>
        <dbReference type="ARBA" id="ARBA00023125"/>
    </source>
</evidence>
<dbReference type="InterPro" id="IPR013325">
    <property type="entry name" value="RNA_pol_sigma_r2"/>
</dbReference>
<evidence type="ECO:0000256" key="5">
    <source>
        <dbReference type="SAM" id="MobiDB-lite"/>
    </source>
</evidence>
<keyword evidence="3" id="KW-0238">DNA-binding</keyword>
<keyword evidence="10" id="KW-1185">Reference proteome</keyword>
<accession>A0ABU2LI56</accession>
<evidence type="ECO:0000259" key="6">
    <source>
        <dbReference type="Pfam" id="PF04539"/>
    </source>
</evidence>
<dbReference type="InterPro" id="IPR000943">
    <property type="entry name" value="RNA_pol_sigma70"/>
</dbReference>
<dbReference type="PANTHER" id="PTHR30385">
    <property type="entry name" value="SIGMA FACTOR F FLAGELLAR"/>
    <property type="match status" value="1"/>
</dbReference>
<protein>
    <submittedName>
        <fullName evidence="9">SigB/SigF/SigG family RNA polymerase sigma factor</fullName>
    </submittedName>
</protein>
<dbReference type="Pfam" id="PF04542">
    <property type="entry name" value="Sigma70_r2"/>
    <property type="match status" value="1"/>
</dbReference>
<reference evidence="10" key="1">
    <citation type="submission" date="2023-07" db="EMBL/GenBank/DDBJ databases">
        <title>30 novel species of actinomycetes from the DSMZ collection.</title>
        <authorList>
            <person name="Nouioui I."/>
        </authorList>
    </citation>
    <scope>NUCLEOTIDE SEQUENCE [LARGE SCALE GENOMIC DNA]</scope>
    <source>
        <strain evidence="10">DSM 44918</strain>
    </source>
</reference>
<dbReference type="Pfam" id="PF04545">
    <property type="entry name" value="Sigma70_r4"/>
    <property type="match status" value="1"/>
</dbReference>
<evidence type="ECO:0000313" key="9">
    <source>
        <dbReference type="EMBL" id="MDT0317252.1"/>
    </source>
</evidence>
<feature type="domain" description="RNA polymerase sigma-70 region 4" evidence="8">
    <location>
        <begin position="214"/>
        <end position="262"/>
    </location>
</feature>